<dbReference type="EMBL" id="LQXD01000106">
    <property type="protein sequence ID" value="OIJ16327.1"/>
    <property type="molecule type" value="Genomic_DNA"/>
</dbReference>
<reference evidence="6" key="4">
    <citation type="submission" date="2020-10" db="EMBL/GenBank/DDBJ databases">
        <authorList>
            <person name="Bassil N.M."/>
            <person name="Lloyd J.R."/>
        </authorList>
    </citation>
    <scope>NUCLEOTIDE SEQUENCE</scope>
    <source>
        <strain evidence="6">NB2006</strain>
    </source>
</reference>
<name>A0A1S2M8N7_9BACI</name>
<feature type="signal peptide" evidence="2">
    <location>
        <begin position="1"/>
        <end position="29"/>
    </location>
</feature>
<dbReference type="EMBL" id="LQXD01000061">
    <property type="protein sequence ID" value="OIJ20964.1"/>
    <property type="molecule type" value="Genomic_DNA"/>
</dbReference>
<evidence type="ECO:0000313" key="4">
    <source>
        <dbReference type="EMBL" id="OIJ16327.1"/>
    </source>
</evidence>
<dbReference type="RefSeq" id="WP_071316397.1">
    <property type="nucleotide sequence ID" value="NZ_CP063356.2"/>
</dbReference>
<dbReference type="Pfam" id="PF00395">
    <property type="entry name" value="SLH"/>
    <property type="match status" value="3"/>
</dbReference>
<dbReference type="EMBL" id="CP063356">
    <property type="protein sequence ID" value="QOY37099.1"/>
    <property type="molecule type" value="Genomic_DNA"/>
</dbReference>
<feature type="chain" id="PRO_5038219876" evidence="2">
    <location>
        <begin position="30"/>
        <end position="505"/>
    </location>
</feature>
<keyword evidence="7" id="KW-1185">Reference proteome</keyword>
<evidence type="ECO:0000313" key="6">
    <source>
        <dbReference type="EMBL" id="QOY37099.1"/>
    </source>
</evidence>
<evidence type="ECO:0000313" key="5">
    <source>
        <dbReference type="EMBL" id="OIJ20964.1"/>
    </source>
</evidence>
<reference evidence="6 7" key="3">
    <citation type="journal article" date="2019" name="Int. J. Syst. Evol. Microbiol.">
        <title>Anaerobacillus isosaccharinicus sp. nov., an alkaliphilic bacterium which degrades isosaccharinic acid.</title>
        <authorList>
            <person name="Bassil N.M."/>
            <person name="Lloyd J.R."/>
        </authorList>
    </citation>
    <scope>NUCLEOTIDE SEQUENCE [LARGE SCALE GENOMIC DNA]</scope>
    <source>
        <strain evidence="6 7">NB2006</strain>
    </source>
</reference>
<dbReference type="InterPro" id="IPR051465">
    <property type="entry name" value="Cell_Envelope_Struct_Comp"/>
</dbReference>
<dbReference type="AlphaFoldDB" id="A0A1S2M8N7"/>
<accession>A0A1S2M8N7</accession>
<keyword evidence="1 2" id="KW-0732">Signal</keyword>
<dbReference type="InterPro" id="IPR001119">
    <property type="entry name" value="SLH_dom"/>
</dbReference>
<reference evidence="5 7" key="1">
    <citation type="submission" date="2016-10" db="EMBL/GenBank/DDBJ databases">
        <title>Draft genome sequences of four alkaliphilic bacteria belonging to the Anaerobacillus genus.</title>
        <authorList>
            <person name="Bassil N.M."/>
            <person name="Lloyd J.R."/>
        </authorList>
    </citation>
    <scope>NUCLEOTIDE SEQUENCE [LARGE SCALE GENOMIC DNA]</scope>
    <source>
        <strain evidence="5 7">NB2006</strain>
    </source>
</reference>
<dbReference type="KEGG" id="aia:AWH56_005510"/>
<evidence type="ECO:0000256" key="2">
    <source>
        <dbReference type="SAM" id="SignalP"/>
    </source>
</evidence>
<evidence type="ECO:0000256" key="1">
    <source>
        <dbReference type="ARBA" id="ARBA00022729"/>
    </source>
</evidence>
<organism evidence="5 7">
    <name type="scientific">Anaerobacillus isosaccharinicus</name>
    <dbReference type="NCBI Taxonomy" id="1532552"/>
    <lineage>
        <taxon>Bacteria</taxon>
        <taxon>Bacillati</taxon>
        <taxon>Bacillota</taxon>
        <taxon>Bacilli</taxon>
        <taxon>Bacillales</taxon>
        <taxon>Bacillaceae</taxon>
        <taxon>Anaerobacillus</taxon>
    </lineage>
</organism>
<gene>
    <name evidence="6" type="ORF">AWH56_005510</name>
    <name evidence="5" type="ORF">AWH56_06720</name>
    <name evidence="4" type="ORF">AWH56_11470</name>
</gene>
<dbReference type="Proteomes" id="UP000180175">
    <property type="component" value="Chromosome"/>
</dbReference>
<evidence type="ECO:0000259" key="3">
    <source>
        <dbReference type="PROSITE" id="PS51272"/>
    </source>
</evidence>
<sequence length="505" mass="55682">MNYNPKSYRKFMAASVAATVAATSVVALAPVNAAEVQENFSDVEKGKTYYEAVKFLKDNNIVEGFGDGTYRPEQHVSRGEAAKMVALALGLDTENVVNPGFTDLAETSRWYKYVAALADAEIVTGFENKTYKADQTVTRSEMAKMIALAYDLEATEVTTPFLDVDHSKWHGKYIAALFQNNVTTSKTLTSFAPYENVNRGQMALFVYRSELLLAEAMKERVNFEFGAGFDSFVAGVEGEFTIEVTTTNVSQDRNVRYRAVLEHELFSVEGQEIQYEIADDVWASFTIDEDGIAYFGPEAGFKTDDIDLQDGVVTNFKTTFEYAGEYNLVIELVDVDTNEVIGEAGEIDFEVAYPAVLIFSGLEEDMEIDLGEEFEFSVAASLHELYSTENKNLRFMSVVVSFDEEDILPVEGLVINFNEAGEVDFESSFTTDEDGVAFFGPQAGLSELAIAALKSGTPVETDFKATINEAGLYGVFVMLVEVEADGVTVLDNGYLGAEFVTFEVK</sequence>
<dbReference type="PROSITE" id="PS51272">
    <property type="entry name" value="SLH"/>
    <property type="match status" value="2"/>
</dbReference>
<feature type="domain" description="SLH" evidence="3">
    <location>
        <begin position="101"/>
        <end position="160"/>
    </location>
</feature>
<reference evidence="6 7" key="2">
    <citation type="journal article" date="2017" name="Genome Announc.">
        <title>Draft Genome Sequences of Four Alkaliphilic Bacteria Belonging to the Anaerobacillus Genus.</title>
        <authorList>
            <person name="Bassil N.M."/>
            <person name="Lloyd J.R."/>
        </authorList>
    </citation>
    <scope>NUCLEOTIDE SEQUENCE [LARGE SCALE GENOMIC DNA]</scope>
    <source>
        <strain evidence="6 7">NB2006</strain>
    </source>
</reference>
<protein>
    <submittedName>
        <fullName evidence="6">S-layer homology domain-containing protein</fullName>
    </submittedName>
</protein>
<dbReference type="PANTHER" id="PTHR43308:SF1">
    <property type="entry name" value="OUTER MEMBRANE PROTEIN ALPHA"/>
    <property type="match status" value="1"/>
</dbReference>
<proteinExistence type="predicted"/>
<dbReference type="PANTHER" id="PTHR43308">
    <property type="entry name" value="OUTER MEMBRANE PROTEIN ALPHA-RELATED"/>
    <property type="match status" value="1"/>
</dbReference>
<dbReference type="OrthoDB" id="5845122at2"/>
<evidence type="ECO:0000313" key="7">
    <source>
        <dbReference type="Proteomes" id="UP000180175"/>
    </source>
</evidence>
<feature type="domain" description="SLH" evidence="3">
    <location>
        <begin position="36"/>
        <end position="99"/>
    </location>
</feature>